<dbReference type="Proteomes" id="UP000698173">
    <property type="component" value="Unassembled WGS sequence"/>
</dbReference>
<evidence type="ECO:0000313" key="2">
    <source>
        <dbReference type="EMBL" id="HJF31593.1"/>
    </source>
</evidence>
<sequence>MIKRNAQLLSVIGIMFVSVYIILFLSTGLDRIAMYNPWFAFLLCVFLSVGGLILSVLSIIGKRTRIAPYFTVLFSFILILFTIFAFLLPEAGIPPAIPLFFD</sequence>
<feature type="transmembrane region" description="Helical" evidence="1">
    <location>
        <begin position="7"/>
        <end position="26"/>
    </location>
</feature>
<accession>A0A921FXH4</accession>
<proteinExistence type="predicted"/>
<keyword evidence="1" id="KW-0472">Membrane</keyword>
<dbReference type="EMBL" id="DYWT01000123">
    <property type="protein sequence ID" value="HJF31593.1"/>
    <property type="molecule type" value="Genomic_DNA"/>
</dbReference>
<gene>
    <name evidence="2" type="ORF">K8V56_07420</name>
</gene>
<dbReference type="AlphaFoldDB" id="A0A921FXH4"/>
<name>A0A921FXH4_SPOPS</name>
<keyword evidence="1" id="KW-1133">Transmembrane helix</keyword>
<organism evidence="2 3">
    <name type="scientific">Sporosarcina psychrophila</name>
    <name type="common">Bacillus psychrophilus</name>
    <dbReference type="NCBI Taxonomy" id="1476"/>
    <lineage>
        <taxon>Bacteria</taxon>
        <taxon>Bacillati</taxon>
        <taxon>Bacillota</taxon>
        <taxon>Bacilli</taxon>
        <taxon>Bacillales</taxon>
        <taxon>Caryophanaceae</taxon>
        <taxon>Sporosarcina</taxon>
    </lineage>
</organism>
<evidence type="ECO:0000256" key="1">
    <source>
        <dbReference type="SAM" id="Phobius"/>
    </source>
</evidence>
<reference evidence="2" key="1">
    <citation type="journal article" date="2021" name="PeerJ">
        <title>Extensive microbial diversity within the chicken gut microbiome revealed by metagenomics and culture.</title>
        <authorList>
            <person name="Gilroy R."/>
            <person name="Ravi A."/>
            <person name="Getino M."/>
            <person name="Pursley I."/>
            <person name="Horton D.L."/>
            <person name="Alikhan N.F."/>
            <person name="Baker D."/>
            <person name="Gharbi K."/>
            <person name="Hall N."/>
            <person name="Watson M."/>
            <person name="Adriaenssens E.M."/>
            <person name="Foster-Nyarko E."/>
            <person name="Jarju S."/>
            <person name="Secka A."/>
            <person name="Antonio M."/>
            <person name="Oren A."/>
            <person name="Chaudhuri R.R."/>
            <person name="La Ragione R."/>
            <person name="Hildebrand F."/>
            <person name="Pallen M.J."/>
        </authorList>
    </citation>
    <scope>NUCLEOTIDE SEQUENCE</scope>
    <source>
        <strain evidence="2">CHK171-7178</strain>
    </source>
</reference>
<comment type="caution">
    <text evidence="2">The sequence shown here is derived from an EMBL/GenBank/DDBJ whole genome shotgun (WGS) entry which is preliminary data.</text>
</comment>
<feature type="transmembrane region" description="Helical" evidence="1">
    <location>
        <begin position="38"/>
        <end position="60"/>
    </location>
</feature>
<keyword evidence="1" id="KW-0812">Transmembrane</keyword>
<feature type="transmembrane region" description="Helical" evidence="1">
    <location>
        <begin position="67"/>
        <end position="88"/>
    </location>
</feature>
<evidence type="ECO:0000313" key="3">
    <source>
        <dbReference type="Proteomes" id="UP000698173"/>
    </source>
</evidence>
<reference evidence="2" key="2">
    <citation type="submission" date="2021-09" db="EMBL/GenBank/DDBJ databases">
        <authorList>
            <person name="Gilroy R."/>
        </authorList>
    </citation>
    <scope>NUCLEOTIDE SEQUENCE</scope>
    <source>
        <strain evidence="2">CHK171-7178</strain>
    </source>
</reference>
<protein>
    <submittedName>
        <fullName evidence="2">Uncharacterized protein</fullName>
    </submittedName>
</protein>